<dbReference type="GO" id="GO:0003676">
    <property type="term" value="F:nucleic acid binding"/>
    <property type="evidence" value="ECO:0007669"/>
    <property type="project" value="InterPro"/>
</dbReference>
<accession>A0A1E1X8Y8</accession>
<dbReference type="SUPFAM" id="SSF54928">
    <property type="entry name" value="RNA-binding domain, RBD"/>
    <property type="match status" value="1"/>
</dbReference>
<dbReference type="InterPro" id="IPR035979">
    <property type="entry name" value="RBD_domain_sf"/>
</dbReference>
<dbReference type="AlphaFoldDB" id="A0A1E1X8Y8"/>
<feature type="non-terminal residue" evidence="2">
    <location>
        <position position="1"/>
    </location>
</feature>
<feature type="compositionally biased region" description="Basic and acidic residues" evidence="1">
    <location>
        <begin position="24"/>
        <end position="40"/>
    </location>
</feature>
<organism evidence="2">
    <name type="scientific">Amblyomma aureolatum</name>
    <dbReference type="NCBI Taxonomy" id="187763"/>
    <lineage>
        <taxon>Eukaryota</taxon>
        <taxon>Metazoa</taxon>
        <taxon>Ecdysozoa</taxon>
        <taxon>Arthropoda</taxon>
        <taxon>Chelicerata</taxon>
        <taxon>Arachnida</taxon>
        <taxon>Acari</taxon>
        <taxon>Parasitiformes</taxon>
        <taxon>Ixodida</taxon>
        <taxon>Ixodoidea</taxon>
        <taxon>Ixodidae</taxon>
        <taxon>Amblyomminae</taxon>
        <taxon>Amblyomma</taxon>
    </lineage>
</organism>
<feature type="region of interest" description="Disordered" evidence="1">
    <location>
        <begin position="1"/>
        <end position="40"/>
    </location>
</feature>
<feature type="compositionally biased region" description="Gly residues" evidence="1">
    <location>
        <begin position="219"/>
        <end position="314"/>
    </location>
</feature>
<proteinExistence type="evidence at transcript level"/>
<feature type="compositionally biased region" description="Basic residues" evidence="1">
    <location>
        <begin position="1"/>
        <end position="10"/>
    </location>
</feature>
<sequence>TPKKSKKAAKDKKADGATKSGKRKAADDEHSAGGSDAKKLKLEDYVPESCIDSQEKRDSCSLVITMARGARPGDITELSGDIINLVVKGERAFARYVDAETAAENLKLLEKEVGKGKVARVEKCTTHDTETQDNLLDVFRVPFECPVSRLKELFPGAKVYVLNDGFARLHFDSSEDLLNAVQNPECHTIDGSSIRFSLVKKFGGQGGGFRGGSQSRGQSRGGRGGGGNNSFSRGGGGRGGGSWGNSNWGGGRGGWGNSGGSWGRGGGGRGGGKFGGGRGDFGGRGGRGGGGRFGGRGGGGRGRGGRGGRFGGED</sequence>
<evidence type="ECO:0000256" key="1">
    <source>
        <dbReference type="SAM" id="MobiDB-lite"/>
    </source>
</evidence>
<feature type="region of interest" description="Disordered" evidence="1">
    <location>
        <begin position="206"/>
        <end position="314"/>
    </location>
</feature>
<dbReference type="EMBL" id="GFAC01003490">
    <property type="protein sequence ID" value="JAT95698.1"/>
    <property type="molecule type" value="mRNA"/>
</dbReference>
<name>A0A1E1X8Y8_9ACAR</name>
<evidence type="ECO:0000313" key="2">
    <source>
        <dbReference type="EMBL" id="JAT95698.1"/>
    </source>
</evidence>
<protein>
    <submittedName>
        <fullName evidence="2">Putative dosage compensation complex subunit mle</fullName>
    </submittedName>
</protein>
<reference evidence="2" key="1">
    <citation type="journal article" date="2017" name="Front. Cell. Infect. Microbiol.">
        <title>The Distinct Transcriptional Response of the Midgut of Amblyomma sculptum and Amblyomma aureolatum Ticks to Rickettsia rickettsii Correlates to Their Differences in Susceptibility to Infection.</title>
        <authorList>
            <person name="Martins L.A."/>
            <person name="Galletti M.F.B.M."/>
            <person name="Ribeiro J.M."/>
            <person name="Fujita A."/>
            <person name="Costa F.B."/>
            <person name="Labruna M.B."/>
            <person name="Daffre S."/>
            <person name="Fogaca A.C."/>
        </authorList>
    </citation>
    <scope>NUCLEOTIDE SEQUENCE</scope>
</reference>